<organism evidence="1 2">
    <name type="scientific">Xenopus laevis</name>
    <name type="common">African clawed frog</name>
    <dbReference type="NCBI Taxonomy" id="8355"/>
    <lineage>
        <taxon>Eukaryota</taxon>
        <taxon>Metazoa</taxon>
        <taxon>Chordata</taxon>
        <taxon>Craniata</taxon>
        <taxon>Vertebrata</taxon>
        <taxon>Euteleostomi</taxon>
        <taxon>Amphibia</taxon>
        <taxon>Batrachia</taxon>
        <taxon>Anura</taxon>
        <taxon>Pipoidea</taxon>
        <taxon>Pipidae</taxon>
        <taxon>Xenopodinae</taxon>
        <taxon>Xenopus</taxon>
        <taxon>Xenopus</taxon>
    </lineage>
</organism>
<protein>
    <submittedName>
        <fullName evidence="1">Uncharacterized protein</fullName>
    </submittedName>
</protein>
<evidence type="ECO:0000313" key="1">
    <source>
        <dbReference type="EMBL" id="OCT79615.1"/>
    </source>
</evidence>
<evidence type="ECO:0000313" key="2">
    <source>
        <dbReference type="Proteomes" id="UP000694892"/>
    </source>
</evidence>
<proteinExistence type="predicted"/>
<reference evidence="2" key="1">
    <citation type="journal article" date="2016" name="Nature">
        <title>Genome evolution in the allotetraploid frog Xenopus laevis.</title>
        <authorList>
            <person name="Session A.M."/>
            <person name="Uno Y."/>
            <person name="Kwon T."/>
            <person name="Chapman J.A."/>
            <person name="Toyoda A."/>
            <person name="Takahashi S."/>
            <person name="Fukui A."/>
            <person name="Hikosaka A."/>
            <person name="Suzuki A."/>
            <person name="Kondo M."/>
            <person name="van Heeringen S.J."/>
            <person name="Quigley I."/>
            <person name="Heinz S."/>
            <person name="Ogino H."/>
            <person name="Ochi H."/>
            <person name="Hellsten U."/>
            <person name="Lyons J.B."/>
            <person name="Simakov O."/>
            <person name="Putnam N."/>
            <person name="Stites J."/>
            <person name="Kuroki Y."/>
            <person name="Tanaka T."/>
            <person name="Michiue T."/>
            <person name="Watanabe M."/>
            <person name="Bogdanovic O."/>
            <person name="Lister R."/>
            <person name="Georgiou G."/>
            <person name="Paranjpe S.S."/>
            <person name="van Kruijsbergen I."/>
            <person name="Shu S."/>
            <person name="Carlson J."/>
            <person name="Kinoshita T."/>
            <person name="Ohta Y."/>
            <person name="Mawaribuchi S."/>
            <person name="Jenkins J."/>
            <person name="Grimwood J."/>
            <person name="Schmutz J."/>
            <person name="Mitros T."/>
            <person name="Mozaffari S.V."/>
            <person name="Suzuki Y."/>
            <person name="Haramoto Y."/>
            <person name="Yamamoto T.S."/>
            <person name="Takagi C."/>
            <person name="Heald R."/>
            <person name="Miller K."/>
            <person name="Haudenschild C."/>
            <person name="Kitzman J."/>
            <person name="Nakayama T."/>
            <person name="Izutsu Y."/>
            <person name="Robert J."/>
            <person name="Fortriede J."/>
            <person name="Burns K."/>
            <person name="Lotay V."/>
            <person name="Karimi K."/>
            <person name="Yasuoka Y."/>
            <person name="Dichmann D.S."/>
            <person name="Flajnik M.F."/>
            <person name="Houston D.W."/>
            <person name="Shendure J."/>
            <person name="DuPasquier L."/>
            <person name="Vize P.D."/>
            <person name="Zorn A.M."/>
            <person name="Ito M."/>
            <person name="Marcotte E.M."/>
            <person name="Wallingford J.B."/>
            <person name="Ito Y."/>
            <person name="Asashima M."/>
            <person name="Ueno N."/>
            <person name="Matsuda Y."/>
            <person name="Veenstra G.J."/>
            <person name="Fujiyama A."/>
            <person name="Harland R.M."/>
            <person name="Taira M."/>
            <person name="Rokhsar D.S."/>
        </authorList>
    </citation>
    <scope>NUCLEOTIDE SEQUENCE [LARGE SCALE GENOMIC DNA]</scope>
    <source>
        <strain evidence="2">J</strain>
    </source>
</reference>
<accession>A0A974CW42</accession>
<gene>
    <name evidence="1" type="ORF">XELAEV_18026423mg</name>
</gene>
<dbReference type="AlphaFoldDB" id="A0A974CW42"/>
<dbReference type="EMBL" id="CM004474">
    <property type="protein sequence ID" value="OCT79615.1"/>
    <property type="molecule type" value="Genomic_DNA"/>
</dbReference>
<sequence length="70" mass="7697">MGYRVTTFSASSDGMKNHQSVLFQYKWNIEPPDLPVPLLMGFRVTGASFPSTDGISSHLTRPFCSTTDGI</sequence>
<name>A0A974CW42_XENLA</name>
<dbReference type="Proteomes" id="UP000694892">
    <property type="component" value="Chromosome 5L"/>
</dbReference>